<evidence type="ECO:0000259" key="8">
    <source>
        <dbReference type="Pfam" id="PF13193"/>
    </source>
</evidence>
<keyword evidence="6" id="KW-0007">Acetylation</keyword>
<evidence type="ECO:0000259" key="9">
    <source>
        <dbReference type="Pfam" id="PF16177"/>
    </source>
</evidence>
<dbReference type="SUPFAM" id="SSF56801">
    <property type="entry name" value="Acetyl-CoA synthetase-like"/>
    <property type="match status" value="1"/>
</dbReference>
<evidence type="ECO:0000256" key="3">
    <source>
        <dbReference type="ARBA" id="ARBA00022598"/>
    </source>
</evidence>
<dbReference type="Pfam" id="PF13193">
    <property type="entry name" value="AMP-binding_C"/>
    <property type="match status" value="1"/>
</dbReference>
<dbReference type="PANTHER" id="PTHR24095">
    <property type="entry name" value="ACETYL-COENZYME A SYNTHETASE"/>
    <property type="match status" value="1"/>
</dbReference>
<reference evidence="10 11" key="1">
    <citation type="submission" date="2021-01" db="EMBL/GenBank/DDBJ databases">
        <title>Belnapia mucosa sp. nov. and Belnapia arida sp. nov., isolated from the Tabernas Desert (Almeria, Spain).</title>
        <authorList>
            <person name="Molina-Menor E."/>
            <person name="Vidal-Verdu A."/>
            <person name="Calonge A."/>
            <person name="Satari L."/>
            <person name="Pereto Magraner J."/>
            <person name="Porcar Miralles M."/>
        </authorList>
    </citation>
    <scope>NUCLEOTIDE SEQUENCE [LARGE SCALE GENOMIC DNA]</scope>
    <source>
        <strain evidence="10 11">T6</strain>
    </source>
</reference>
<dbReference type="InterPro" id="IPR020845">
    <property type="entry name" value="AMP-binding_CS"/>
</dbReference>
<keyword evidence="4" id="KW-0547">Nucleotide-binding</keyword>
<dbReference type="EC" id="6.2.1.1" evidence="2"/>
<protein>
    <recommendedName>
        <fullName evidence="2">acetate--CoA ligase</fullName>
        <ecNumber evidence="2">6.2.1.1</ecNumber>
    </recommendedName>
</protein>
<evidence type="ECO:0000313" key="11">
    <source>
        <dbReference type="Proteomes" id="UP000606490"/>
    </source>
</evidence>
<sequence>MDETEIAWTPSEATCRDANWTAFIAYCGLPDYAALLARSSADPEWYWRALADWLEFRFRRPASRMLDLAEGIAHPRWFLDGTANLYDSAVTATLERDPDRPAVIWQAEAGQEQARSYAELDRDASRLAAGLRGLGLGPGDVVAIYLPMLPETAAAFLACARLGCIALPLFSGFGPEAVAQRLRLGGARAVITADGTQRRGERVAMKPVIDAALHGDETVRHVVVLQHTGAEVAMQAPRDRWWHDLACDEEAPPLELPAEHPVLLMYTSGTTGLPKGTVHTHGGLGIKIGQDARLTLDLKPGDRLLWPTDFGWFGGTVTILGSLMAGATLVIAEGNPTHPAPDRLWRLIDRHRITHFGTAPTLARMLRRDADALLERHDLSSLRAFPSSGEAWDKESWRWVMECVGGGRAPILNFSGGTEMCAIVASNILFPQKPASFNGPVPGTGGDIVGPDGRSLPPGEIGELVMREACIGTTRGLWHDQERFHESYWSQIPGLWVQGDLASRDADGFWFLHGRSDDTLKVAGKRIGPTEIEEALLATGTVTEVAAVALHDAVTGNAVVCVAVPAPGQAGDAVQARLLAEAVSAALGRAFRPKRVLFMRELPRTRSMKVLRRVVRATLAGQPPGDLSSLVNPETVEELARHAATGTEG</sequence>
<dbReference type="InterPro" id="IPR032387">
    <property type="entry name" value="ACAS_N"/>
</dbReference>
<dbReference type="Gene3D" id="3.40.50.12780">
    <property type="entry name" value="N-terminal domain of ligase-like"/>
    <property type="match status" value="1"/>
</dbReference>
<dbReference type="Gene3D" id="3.30.300.30">
    <property type="match status" value="1"/>
</dbReference>
<dbReference type="InterPro" id="IPR025110">
    <property type="entry name" value="AMP-bd_C"/>
</dbReference>
<keyword evidence="3" id="KW-0436">Ligase</keyword>
<keyword evidence="5" id="KW-0067">ATP-binding</keyword>
<evidence type="ECO:0000313" key="10">
    <source>
        <dbReference type="EMBL" id="MBL6459067.1"/>
    </source>
</evidence>
<dbReference type="Proteomes" id="UP000606490">
    <property type="component" value="Unassembled WGS sequence"/>
</dbReference>
<proteinExistence type="inferred from homology"/>
<comment type="caution">
    <text evidence="10">The sequence shown here is derived from an EMBL/GenBank/DDBJ whole genome shotgun (WGS) entry which is preliminary data.</text>
</comment>
<dbReference type="PANTHER" id="PTHR24095:SF14">
    <property type="entry name" value="ACETYL-COENZYME A SYNTHETASE 1"/>
    <property type="match status" value="1"/>
</dbReference>
<evidence type="ECO:0000256" key="1">
    <source>
        <dbReference type="ARBA" id="ARBA00006432"/>
    </source>
</evidence>
<evidence type="ECO:0000256" key="2">
    <source>
        <dbReference type="ARBA" id="ARBA00013275"/>
    </source>
</evidence>
<comment type="similarity">
    <text evidence="1">Belongs to the ATP-dependent AMP-binding enzyme family.</text>
</comment>
<organism evidence="10 11">
    <name type="scientific">Belnapia mucosa</name>
    <dbReference type="NCBI Taxonomy" id="2804532"/>
    <lineage>
        <taxon>Bacteria</taxon>
        <taxon>Pseudomonadati</taxon>
        <taxon>Pseudomonadota</taxon>
        <taxon>Alphaproteobacteria</taxon>
        <taxon>Acetobacterales</taxon>
        <taxon>Roseomonadaceae</taxon>
        <taxon>Belnapia</taxon>
    </lineage>
</organism>
<dbReference type="Pfam" id="PF16177">
    <property type="entry name" value="ACAS_N"/>
    <property type="match status" value="1"/>
</dbReference>
<evidence type="ECO:0000256" key="6">
    <source>
        <dbReference type="ARBA" id="ARBA00022990"/>
    </source>
</evidence>
<name>A0ABS1VCR0_9PROT</name>
<keyword evidence="11" id="KW-1185">Reference proteome</keyword>
<accession>A0ABS1VCR0</accession>
<evidence type="ECO:0000259" key="7">
    <source>
        <dbReference type="Pfam" id="PF00501"/>
    </source>
</evidence>
<feature type="domain" description="Acetyl-coenzyme A synthetase N-terminal" evidence="9">
    <location>
        <begin position="32"/>
        <end position="85"/>
    </location>
</feature>
<evidence type="ECO:0000256" key="4">
    <source>
        <dbReference type="ARBA" id="ARBA00022741"/>
    </source>
</evidence>
<feature type="domain" description="AMP-dependent synthetase/ligase" evidence="7">
    <location>
        <begin position="93"/>
        <end position="477"/>
    </location>
</feature>
<gene>
    <name evidence="10" type="ORF">JMJ55_27440</name>
</gene>
<evidence type="ECO:0000256" key="5">
    <source>
        <dbReference type="ARBA" id="ARBA00022840"/>
    </source>
</evidence>
<dbReference type="InterPro" id="IPR045851">
    <property type="entry name" value="AMP-bd_C_sf"/>
</dbReference>
<dbReference type="RefSeq" id="WP_202828799.1">
    <property type="nucleotide sequence ID" value="NZ_JAEUXJ010000025.1"/>
</dbReference>
<dbReference type="Pfam" id="PF00501">
    <property type="entry name" value="AMP-binding"/>
    <property type="match status" value="1"/>
</dbReference>
<dbReference type="PROSITE" id="PS00455">
    <property type="entry name" value="AMP_BINDING"/>
    <property type="match status" value="1"/>
</dbReference>
<dbReference type="InterPro" id="IPR000873">
    <property type="entry name" value="AMP-dep_synth/lig_dom"/>
</dbReference>
<dbReference type="EMBL" id="JAEUXJ010000025">
    <property type="protein sequence ID" value="MBL6459067.1"/>
    <property type="molecule type" value="Genomic_DNA"/>
</dbReference>
<feature type="domain" description="AMP-binding enzyme C-terminal" evidence="8">
    <location>
        <begin position="531"/>
        <end position="609"/>
    </location>
</feature>
<dbReference type="InterPro" id="IPR042099">
    <property type="entry name" value="ANL_N_sf"/>
</dbReference>